<sequence>MEAKVFMALAPSAGRLDEAALKRVNAALRGPAGHWKKFVLTLASEGQRVRQARSRPTSIRRTKAPIRLASRRSFPLKLFWLAFERHNVYCSERQGLCVRGVGLLWRDDPSPGTSAVGQRS</sequence>
<name>A0ABN9Q4C9_9DINO</name>
<reference evidence="1" key="1">
    <citation type="submission" date="2023-10" db="EMBL/GenBank/DDBJ databases">
        <authorList>
            <person name="Chen Y."/>
            <person name="Shah S."/>
            <person name="Dougan E. K."/>
            <person name="Thang M."/>
            <person name="Chan C."/>
        </authorList>
    </citation>
    <scope>NUCLEOTIDE SEQUENCE [LARGE SCALE GENOMIC DNA]</scope>
</reference>
<dbReference type="Proteomes" id="UP001189429">
    <property type="component" value="Unassembled WGS sequence"/>
</dbReference>
<comment type="caution">
    <text evidence="1">The sequence shown here is derived from an EMBL/GenBank/DDBJ whole genome shotgun (WGS) entry which is preliminary data.</text>
</comment>
<evidence type="ECO:0000313" key="2">
    <source>
        <dbReference type="Proteomes" id="UP001189429"/>
    </source>
</evidence>
<proteinExistence type="predicted"/>
<organism evidence="1 2">
    <name type="scientific">Prorocentrum cordatum</name>
    <dbReference type="NCBI Taxonomy" id="2364126"/>
    <lineage>
        <taxon>Eukaryota</taxon>
        <taxon>Sar</taxon>
        <taxon>Alveolata</taxon>
        <taxon>Dinophyceae</taxon>
        <taxon>Prorocentrales</taxon>
        <taxon>Prorocentraceae</taxon>
        <taxon>Prorocentrum</taxon>
    </lineage>
</organism>
<evidence type="ECO:0000313" key="1">
    <source>
        <dbReference type="EMBL" id="CAK0800575.1"/>
    </source>
</evidence>
<keyword evidence="2" id="KW-1185">Reference proteome</keyword>
<protein>
    <submittedName>
        <fullName evidence="1">Uncharacterized protein</fullName>
    </submittedName>
</protein>
<dbReference type="EMBL" id="CAUYUJ010002392">
    <property type="protein sequence ID" value="CAK0800575.1"/>
    <property type="molecule type" value="Genomic_DNA"/>
</dbReference>
<gene>
    <name evidence="1" type="ORF">PCOR1329_LOCUS8690</name>
</gene>
<accession>A0ABN9Q4C9</accession>